<sequence length="163" mass="18571">MQAVINVKGTKLSVLSIRHSETGKLLMVHASHDNGHETCFVDKLDSQHFSIPHVAIENLEGALEYPEVEARITEERNKLIHHLEQMLRVEQSKLDAILVDLGETEVEYPFEKLGDKLITKQSEYKFAQQRVFGMLDTIEEAKAYAEGYFLNVDCESIETQSSH</sequence>
<dbReference type="AlphaFoldDB" id="A0A2X0Z975"/>
<gene>
    <name evidence="1" type="ORF">NCTC7582_02097</name>
</gene>
<organism evidence="1 2">
    <name type="scientific">Lysinibacillus capsici</name>
    <dbReference type="NCBI Taxonomy" id="2115968"/>
    <lineage>
        <taxon>Bacteria</taxon>
        <taxon>Bacillati</taxon>
        <taxon>Bacillota</taxon>
        <taxon>Bacilli</taxon>
        <taxon>Bacillales</taxon>
        <taxon>Bacillaceae</taxon>
        <taxon>Lysinibacillus</taxon>
    </lineage>
</organism>
<name>A0A2X0Z975_9BACI</name>
<protein>
    <submittedName>
        <fullName evidence="1">Uncharacterized protein</fullName>
    </submittedName>
</protein>
<evidence type="ECO:0000313" key="2">
    <source>
        <dbReference type="Proteomes" id="UP000251431"/>
    </source>
</evidence>
<dbReference type="EMBL" id="UAQE01000001">
    <property type="protein sequence ID" value="SPT99131.1"/>
    <property type="molecule type" value="Genomic_DNA"/>
</dbReference>
<proteinExistence type="predicted"/>
<accession>A0A2X0Z975</accession>
<evidence type="ECO:0000313" key="1">
    <source>
        <dbReference type="EMBL" id="SPT99131.1"/>
    </source>
</evidence>
<reference evidence="1 2" key="1">
    <citation type="submission" date="2018-06" db="EMBL/GenBank/DDBJ databases">
        <authorList>
            <consortium name="Pathogen Informatics"/>
            <person name="Doyle S."/>
        </authorList>
    </citation>
    <scope>NUCLEOTIDE SEQUENCE [LARGE SCALE GENOMIC DNA]</scope>
    <source>
        <strain evidence="1 2">NCTC7582</strain>
    </source>
</reference>
<dbReference type="RefSeq" id="WP_112117237.1">
    <property type="nucleotide sequence ID" value="NZ_UAQE01000001.1"/>
</dbReference>
<dbReference type="Proteomes" id="UP000251431">
    <property type="component" value="Unassembled WGS sequence"/>
</dbReference>